<evidence type="ECO:0000256" key="7">
    <source>
        <dbReference type="RuleBase" id="RU000488"/>
    </source>
</evidence>
<evidence type="ECO:0000313" key="9">
    <source>
        <dbReference type="EMBL" id="VDN23178.1"/>
    </source>
</evidence>
<evidence type="ECO:0000256" key="5">
    <source>
        <dbReference type="ARBA" id="ARBA00023136"/>
    </source>
</evidence>
<dbReference type="Pfam" id="PF00153">
    <property type="entry name" value="Mito_carr"/>
    <property type="match status" value="1"/>
</dbReference>
<comment type="similarity">
    <text evidence="2 7">Belongs to the mitochondrial carrier (TC 2.A.29) family.</text>
</comment>
<reference evidence="9 10" key="1">
    <citation type="submission" date="2018-11" db="EMBL/GenBank/DDBJ databases">
        <authorList>
            <consortium name="Pathogen Informatics"/>
        </authorList>
    </citation>
    <scope>NUCLEOTIDE SEQUENCE [LARGE SCALE GENOMIC DNA]</scope>
</reference>
<evidence type="ECO:0000256" key="6">
    <source>
        <dbReference type="PROSITE-ProRule" id="PRU00282"/>
    </source>
</evidence>
<name>A0A3P7MKZ7_DIBLA</name>
<evidence type="ECO:0000256" key="2">
    <source>
        <dbReference type="ARBA" id="ARBA00006375"/>
    </source>
</evidence>
<evidence type="ECO:0000256" key="4">
    <source>
        <dbReference type="ARBA" id="ARBA00022737"/>
    </source>
</evidence>
<evidence type="ECO:0000256" key="1">
    <source>
        <dbReference type="ARBA" id="ARBA00004141"/>
    </source>
</evidence>
<dbReference type="PANTHER" id="PTHR24089">
    <property type="entry name" value="SOLUTE CARRIER FAMILY 25"/>
    <property type="match status" value="1"/>
</dbReference>
<accession>A0A3P7MKZ7</accession>
<keyword evidence="4" id="KW-0677">Repeat</keyword>
<feature type="transmembrane region" description="Helical" evidence="8">
    <location>
        <begin position="12"/>
        <end position="30"/>
    </location>
</feature>
<dbReference type="Proteomes" id="UP000281553">
    <property type="component" value="Unassembled WGS sequence"/>
</dbReference>
<dbReference type="AlphaFoldDB" id="A0A3P7MKZ7"/>
<proteinExistence type="inferred from homology"/>
<dbReference type="InterPro" id="IPR018108">
    <property type="entry name" value="MCP_transmembrane"/>
</dbReference>
<evidence type="ECO:0000313" key="10">
    <source>
        <dbReference type="Proteomes" id="UP000281553"/>
    </source>
</evidence>
<sequence>MYPPKNRQLSINVKLCFCILFSYCYVSFLPADLGPWLTLLTPAIGALAGCISKTAVYPLDLVKKRFQIVGFEEARKPFGKLPNVKLEAPFKFTTGRVLVEICRTEGFLGLFKGWLPSMLKAGVSTAATFTFFEMYKELIASGHFKI</sequence>
<dbReference type="EMBL" id="UYRU01073233">
    <property type="protein sequence ID" value="VDN23178.1"/>
    <property type="molecule type" value="Genomic_DNA"/>
</dbReference>
<gene>
    <name evidence="9" type="ORF">DILT_LOCUS14206</name>
</gene>
<organism evidence="9 10">
    <name type="scientific">Dibothriocephalus latus</name>
    <name type="common">Fish tapeworm</name>
    <name type="synonym">Diphyllobothrium latum</name>
    <dbReference type="NCBI Taxonomy" id="60516"/>
    <lineage>
        <taxon>Eukaryota</taxon>
        <taxon>Metazoa</taxon>
        <taxon>Spiralia</taxon>
        <taxon>Lophotrochozoa</taxon>
        <taxon>Platyhelminthes</taxon>
        <taxon>Cestoda</taxon>
        <taxon>Eucestoda</taxon>
        <taxon>Diphyllobothriidea</taxon>
        <taxon>Diphyllobothriidae</taxon>
        <taxon>Dibothriocephalus</taxon>
    </lineage>
</organism>
<keyword evidence="8" id="KW-1133">Transmembrane helix</keyword>
<dbReference type="OrthoDB" id="18574at2759"/>
<dbReference type="GO" id="GO:0016020">
    <property type="term" value="C:membrane"/>
    <property type="evidence" value="ECO:0007669"/>
    <property type="project" value="UniProtKB-SubCell"/>
</dbReference>
<keyword evidence="5 6" id="KW-0472">Membrane</keyword>
<keyword evidence="3 6" id="KW-0812">Transmembrane</keyword>
<evidence type="ECO:0000256" key="8">
    <source>
        <dbReference type="SAM" id="Phobius"/>
    </source>
</evidence>
<dbReference type="PROSITE" id="PS50920">
    <property type="entry name" value="SOLCAR"/>
    <property type="match status" value="1"/>
</dbReference>
<comment type="subcellular location">
    <subcellularLocation>
        <location evidence="1">Membrane</location>
        <topology evidence="1">Multi-pass membrane protein</topology>
    </subcellularLocation>
</comment>
<feature type="transmembrane region" description="Helical" evidence="8">
    <location>
        <begin position="36"/>
        <end position="56"/>
    </location>
</feature>
<dbReference type="Gene3D" id="1.50.40.10">
    <property type="entry name" value="Mitochondrial carrier domain"/>
    <property type="match status" value="1"/>
</dbReference>
<evidence type="ECO:0008006" key="11">
    <source>
        <dbReference type="Google" id="ProtNLM"/>
    </source>
</evidence>
<evidence type="ECO:0000256" key="3">
    <source>
        <dbReference type="ARBA" id="ARBA00022692"/>
    </source>
</evidence>
<feature type="repeat" description="Solcar" evidence="6">
    <location>
        <begin position="36"/>
        <end position="138"/>
    </location>
</feature>
<keyword evidence="7" id="KW-0813">Transport</keyword>
<protein>
    <recommendedName>
        <fullName evidence="11">Mitochondrial thiamine pyrophosphate carrier 1</fullName>
    </recommendedName>
</protein>
<keyword evidence="10" id="KW-1185">Reference proteome</keyword>
<dbReference type="SUPFAM" id="SSF103506">
    <property type="entry name" value="Mitochondrial carrier"/>
    <property type="match status" value="1"/>
</dbReference>
<dbReference type="InterPro" id="IPR023395">
    <property type="entry name" value="MCP_dom_sf"/>
</dbReference>